<dbReference type="Proteomes" id="UP001163321">
    <property type="component" value="Chromosome 3"/>
</dbReference>
<evidence type="ECO:0000313" key="1">
    <source>
        <dbReference type="EMBL" id="KAI9914706.1"/>
    </source>
</evidence>
<sequence>MLNEAQLKAIEEAVPKGFSFDQLKQYNHHAVLNKLGIRLKDASESYARVRALVPFVKAELKTHEYMAIGDAYFRRRGVKVPRPINARNLPYSEKETKLVDTLKKFNDTLPKRGLEKYRWLLKELEEEIVEDDLIFNLVLGSEVLELERNMMRSESIKHRLCRNRLQAIVDEIRERKNEFKRLTDIIGSAINKAEAERLRREPGPSDH</sequence>
<name>A0ACC0WAH1_9STRA</name>
<gene>
    <name evidence="1" type="ORF">PsorP6_007885</name>
</gene>
<comment type="caution">
    <text evidence="1">The sequence shown here is derived from an EMBL/GenBank/DDBJ whole genome shotgun (WGS) entry which is preliminary data.</text>
</comment>
<keyword evidence="2" id="KW-1185">Reference proteome</keyword>
<organism evidence="1 2">
    <name type="scientific">Peronosclerospora sorghi</name>
    <dbReference type="NCBI Taxonomy" id="230839"/>
    <lineage>
        <taxon>Eukaryota</taxon>
        <taxon>Sar</taxon>
        <taxon>Stramenopiles</taxon>
        <taxon>Oomycota</taxon>
        <taxon>Peronosporomycetes</taxon>
        <taxon>Peronosporales</taxon>
        <taxon>Peronosporaceae</taxon>
        <taxon>Peronosclerospora</taxon>
    </lineage>
</organism>
<protein>
    <submittedName>
        <fullName evidence="1">Uncharacterized protein</fullName>
    </submittedName>
</protein>
<proteinExistence type="predicted"/>
<reference evidence="1 2" key="1">
    <citation type="journal article" date="2022" name="bioRxiv">
        <title>The genome of the oomycete Peronosclerospora sorghi, a cosmopolitan pathogen of maize and sorghum, is inflated with dispersed pseudogenes.</title>
        <authorList>
            <person name="Fletcher K."/>
            <person name="Martin F."/>
            <person name="Isakeit T."/>
            <person name="Cavanaugh K."/>
            <person name="Magill C."/>
            <person name="Michelmore R."/>
        </authorList>
    </citation>
    <scope>NUCLEOTIDE SEQUENCE [LARGE SCALE GENOMIC DNA]</scope>
    <source>
        <strain evidence="1">P6</strain>
    </source>
</reference>
<accession>A0ACC0WAH1</accession>
<dbReference type="EMBL" id="CM047582">
    <property type="protein sequence ID" value="KAI9914706.1"/>
    <property type="molecule type" value="Genomic_DNA"/>
</dbReference>
<evidence type="ECO:0000313" key="2">
    <source>
        <dbReference type="Proteomes" id="UP001163321"/>
    </source>
</evidence>